<organism evidence="2 3">
    <name type="scientific">Mucilaginibacter gynuensis</name>
    <dbReference type="NCBI Taxonomy" id="1302236"/>
    <lineage>
        <taxon>Bacteria</taxon>
        <taxon>Pseudomonadati</taxon>
        <taxon>Bacteroidota</taxon>
        <taxon>Sphingobacteriia</taxon>
        <taxon>Sphingobacteriales</taxon>
        <taxon>Sphingobacteriaceae</taxon>
        <taxon>Mucilaginibacter</taxon>
    </lineage>
</organism>
<evidence type="ECO:0000313" key="2">
    <source>
        <dbReference type="EMBL" id="GAA4329729.1"/>
    </source>
</evidence>
<keyword evidence="3" id="KW-1185">Reference proteome</keyword>
<feature type="transmembrane region" description="Helical" evidence="1">
    <location>
        <begin position="222"/>
        <end position="243"/>
    </location>
</feature>
<dbReference type="RefSeq" id="WP_345212388.1">
    <property type="nucleotide sequence ID" value="NZ_BAABFT010000009.1"/>
</dbReference>
<sequence length="644" mass="73198">MKFPSVKTLAEGAANTIKRFPFEVLFALAGTIAATVRIELRDISPANENWCYRTMMVANLGFLLSLSVTLYAESRALTTNTRLLFRFGAAVIAVGFIFLLNPGERQADYIRFTLLSLSFHLLIAFAAFTAPGHVQGFWQFNKTLFLRILTAVLYSIALALGISAAIAATNYLFNFKFEWDTYTILWTWIIGMFSSVFFLAGVPADFNALDEDLNYPKGLKIFTQYVLIPLATVYVLILLAYETKILVEWNLPKGVVSYLILSYSVFGILSLLLVYPIREQEENKWLKTYTRSFYFLLIPLLVLLFLAVGARVNKYGVTEYRYFLILLTCWLAFITAYFLLFKQQNIKLIPISLCVLTLLTIYGPQSGFSIARYSQQQILVKHFKKYDAYKNGKLISLKGKKIKGIDGSRTVATLDYLIEHYDFNSLQPYFNTDLGKVNDSLSIKKSKWNTGFIVSRYELRDKKLTWVKKQLGLTKYTGYIYNDTIANVSVINEDAQRFYFNNEDGLVNVKGFDYILNLNIYGSDVASTVKEKGMVIKQSNKLQETYNLWINDELFSFDATAIAKELIANKKIAVADTSTNADDVDRPSLNYTIPAQYLTVTKESKTYIVTLVLSGFGFSYDVDKAIVPTQVTGTYLLKKKIDNK</sequence>
<dbReference type="Pfam" id="PF13687">
    <property type="entry name" value="DUF4153"/>
    <property type="match status" value="1"/>
</dbReference>
<accession>A0ABP8GTS8</accession>
<feature type="transmembrane region" description="Helical" evidence="1">
    <location>
        <begin position="112"/>
        <end position="131"/>
    </location>
</feature>
<proteinExistence type="predicted"/>
<dbReference type="InterPro" id="IPR025291">
    <property type="entry name" value="DUF4153"/>
</dbReference>
<evidence type="ECO:0008006" key="4">
    <source>
        <dbReference type="Google" id="ProtNLM"/>
    </source>
</evidence>
<keyword evidence="1" id="KW-0472">Membrane</keyword>
<feature type="transmembrane region" description="Helical" evidence="1">
    <location>
        <begin position="83"/>
        <end position="100"/>
    </location>
</feature>
<name>A0ABP8GTS8_9SPHI</name>
<evidence type="ECO:0000256" key="1">
    <source>
        <dbReference type="SAM" id="Phobius"/>
    </source>
</evidence>
<feature type="transmembrane region" description="Helical" evidence="1">
    <location>
        <begin position="20"/>
        <end position="38"/>
    </location>
</feature>
<feature type="transmembrane region" description="Helical" evidence="1">
    <location>
        <begin position="255"/>
        <end position="277"/>
    </location>
</feature>
<feature type="transmembrane region" description="Helical" evidence="1">
    <location>
        <begin position="292"/>
        <end position="310"/>
    </location>
</feature>
<evidence type="ECO:0000313" key="3">
    <source>
        <dbReference type="Proteomes" id="UP001500582"/>
    </source>
</evidence>
<feature type="transmembrane region" description="Helical" evidence="1">
    <location>
        <begin position="50"/>
        <end position="71"/>
    </location>
</feature>
<comment type="caution">
    <text evidence="2">The sequence shown here is derived from an EMBL/GenBank/DDBJ whole genome shotgun (WGS) entry which is preliminary data.</text>
</comment>
<keyword evidence="1" id="KW-0812">Transmembrane</keyword>
<feature type="transmembrane region" description="Helical" evidence="1">
    <location>
        <begin position="185"/>
        <end position="202"/>
    </location>
</feature>
<dbReference type="EMBL" id="BAABFT010000009">
    <property type="protein sequence ID" value="GAA4329729.1"/>
    <property type="molecule type" value="Genomic_DNA"/>
</dbReference>
<feature type="transmembrane region" description="Helical" evidence="1">
    <location>
        <begin position="346"/>
        <end position="363"/>
    </location>
</feature>
<keyword evidence="1" id="KW-1133">Transmembrane helix</keyword>
<protein>
    <recommendedName>
        <fullName evidence="4">DUF4153 domain-containing protein</fullName>
    </recommendedName>
</protein>
<gene>
    <name evidence="2" type="ORF">GCM10023149_34570</name>
</gene>
<dbReference type="Proteomes" id="UP001500582">
    <property type="component" value="Unassembled WGS sequence"/>
</dbReference>
<feature type="transmembrane region" description="Helical" evidence="1">
    <location>
        <begin position="151"/>
        <end position="173"/>
    </location>
</feature>
<feature type="transmembrane region" description="Helical" evidence="1">
    <location>
        <begin position="322"/>
        <end position="340"/>
    </location>
</feature>
<reference evidence="3" key="1">
    <citation type="journal article" date="2019" name="Int. J. Syst. Evol. Microbiol.">
        <title>The Global Catalogue of Microorganisms (GCM) 10K type strain sequencing project: providing services to taxonomists for standard genome sequencing and annotation.</title>
        <authorList>
            <consortium name="The Broad Institute Genomics Platform"/>
            <consortium name="The Broad Institute Genome Sequencing Center for Infectious Disease"/>
            <person name="Wu L."/>
            <person name="Ma J."/>
        </authorList>
    </citation>
    <scope>NUCLEOTIDE SEQUENCE [LARGE SCALE GENOMIC DNA]</scope>
    <source>
        <strain evidence="3">JCM 17705</strain>
    </source>
</reference>